<keyword evidence="3" id="KW-1185">Reference proteome</keyword>
<keyword evidence="1" id="KW-0472">Membrane</keyword>
<dbReference type="Proteomes" id="UP000184232">
    <property type="component" value="Unassembled WGS sequence"/>
</dbReference>
<dbReference type="RefSeq" id="WP_072782185.1">
    <property type="nucleotide sequence ID" value="NZ_FQZH01000001.1"/>
</dbReference>
<dbReference type="OrthoDB" id="1134798at2"/>
<accession>A0A1M6EHX6</accession>
<organism evidence="2 3">
    <name type="scientific">Flavobacterium haoranii</name>
    <dbReference type="NCBI Taxonomy" id="683124"/>
    <lineage>
        <taxon>Bacteria</taxon>
        <taxon>Pseudomonadati</taxon>
        <taxon>Bacteroidota</taxon>
        <taxon>Flavobacteriia</taxon>
        <taxon>Flavobacteriales</taxon>
        <taxon>Flavobacteriaceae</taxon>
        <taxon>Flavobacterium</taxon>
    </lineage>
</organism>
<reference evidence="2 3" key="1">
    <citation type="submission" date="2016-11" db="EMBL/GenBank/DDBJ databases">
        <authorList>
            <person name="Jaros S."/>
            <person name="Januszkiewicz K."/>
            <person name="Wedrychowicz H."/>
        </authorList>
    </citation>
    <scope>NUCLEOTIDE SEQUENCE [LARGE SCALE GENOMIC DNA]</scope>
    <source>
        <strain evidence="2 3">DSM 22807</strain>
    </source>
</reference>
<proteinExistence type="predicted"/>
<sequence length="146" mass="16919">MILTDENVEYIATTLKFYGITDVTLKEDLMDHICTHIECYNGTDFEKAYQEAIQNLGGYASLQNMQKDVNEKKLIRTILARKRAFFLFSTFNIMLLALGMLFKLNQWPYASVLLACGFSILIFGTIPFAFYNKYQLSKQKTILKNR</sequence>
<gene>
    <name evidence="2" type="ORF">SAMN05444337_0949</name>
</gene>
<dbReference type="STRING" id="683124.SAMN05444337_0949"/>
<keyword evidence="1" id="KW-1133">Transmembrane helix</keyword>
<evidence type="ECO:0000256" key="1">
    <source>
        <dbReference type="SAM" id="Phobius"/>
    </source>
</evidence>
<dbReference type="AlphaFoldDB" id="A0A1M6EHX6"/>
<feature type="transmembrane region" description="Helical" evidence="1">
    <location>
        <begin position="108"/>
        <end position="131"/>
    </location>
</feature>
<evidence type="ECO:0000313" key="2">
    <source>
        <dbReference type="EMBL" id="SHI85074.1"/>
    </source>
</evidence>
<name>A0A1M6EHX6_9FLAO</name>
<protein>
    <submittedName>
        <fullName evidence="2">Uncharacterized protein</fullName>
    </submittedName>
</protein>
<dbReference type="EMBL" id="FQZH01000001">
    <property type="protein sequence ID" value="SHI85074.1"/>
    <property type="molecule type" value="Genomic_DNA"/>
</dbReference>
<evidence type="ECO:0000313" key="3">
    <source>
        <dbReference type="Proteomes" id="UP000184232"/>
    </source>
</evidence>
<feature type="transmembrane region" description="Helical" evidence="1">
    <location>
        <begin position="84"/>
        <end position="102"/>
    </location>
</feature>
<keyword evidence="1" id="KW-0812">Transmembrane</keyword>